<dbReference type="InterPro" id="IPR015655">
    <property type="entry name" value="PP2C"/>
</dbReference>
<dbReference type="PROSITE" id="PS51746">
    <property type="entry name" value="PPM_2"/>
    <property type="match status" value="1"/>
</dbReference>
<dbReference type="Proteomes" id="UP000574390">
    <property type="component" value="Unassembled WGS sequence"/>
</dbReference>
<dbReference type="AlphaFoldDB" id="A0A7J6TQR5"/>
<evidence type="ECO:0000313" key="3">
    <source>
        <dbReference type="EMBL" id="KAF4747137.1"/>
    </source>
</evidence>
<protein>
    <recommendedName>
        <fullName evidence="2">PPM-type phosphatase domain-containing protein</fullName>
    </recommendedName>
</protein>
<proteinExistence type="predicted"/>
<dbReference type="Gene3D" id="3.60.40.10">
    <property type="entry name" value="PPM-type phosphatase domain"/>
    <property type="match status" value="1"/>
</dbReference>
<dbReference type="PANTHER" id="PTHR13832">
    <property type="entry name" value="PROTEIN PHOSPHATASE 2C"/>
    <property type="match status" value="1"/>
</dbReference>
<dbReference type="CDD" id="cd00143">
    <property type="entry name" value="PP2Cc"/>
    <property type="match status" value="1"/>
</dbReference>
<sequence length="398" mass="43840">RFMESVQFMNGEEEIACTNIGIGKGPSECLGINLSGGTIVLEPTDAVEGISATKRKSIIEEILNPQEPPYKTRGYGKLVRRGSLRVVSHPGTRQGGDSTGEEPPSEEKEFMACRFQVGVCHQQGYRPTMEDEEISLHDLAVSNKRQCSWFAVYDGHGGLECVNFLRKYLHLNFVAQLYQRGGFDDSQDVYGEVLECLKQAHHSTDEAFIRTATEKEWPSATGCVSVTVLIMGRAIICANTGDARAVLSRNGRAINLSSDQRPSREDEFKRIREAGGFVFFGRVLGRLAVSRAFGDLEYKTGLPADQTPLVISEPEIHAEFIQDGDEFIVIACDGLFDVLSSQRTGPIIPLLAPRDGSPEAGGLAFLQELVSDAIMEKNSRDNVTCLIVMLKRFIQGRT</sequence>
<feature type="region of interest" description="Disordered" evidence="1">
    <location>
        <begin position="86"/>
        <end position="106"/>
    </location>
</feature>
<name>A0A7J6TQR5_PEROL</name>
<gene>
    <name evidence="3" type="ORF">FOZ62_015372</name>
</gene>
<organism evidence="3 4">
    <name type="scientific">Perkinsus olseni</name>
    <name type="common">Perkinsus atlanticus</name>
    <dbReference type="NCBI Taxonomy" id="32597"/>
    <lineage>
        <taxon>Eukaryota</taxon>
        <taxon>Sar</taxon>
        <taxon>Alveolata</taxon>
        <taxon>Perkinsozoa</taxon>
        <taxon>Perkinsea</taxon>
        <taxon>Perkinsida</taxon>
        <taxon>Perkinsidae</taxon>
        <taxon>Perkinsus</taxon>
    </lineage>
</organism>
<dbReference type="EMBL" id="JABANM010005714">
    <property type="protein sequence ID" value="KAF4747137.1"/>
    <property type="molecule type" value="Genomic_DNA"/>
</dbReference>
<accession>A0A7J6TQR5</accession>
<dbReference type="InterPro" id="IPR001932">
    <property type="entry name" value="PPM-type_phosphatase-like_dom"/>
</dbReference>
<feature type="domain" description="PPM-type phosphatase" evidence="2">
    <location>
        <begin position="116"/>
        <end position="390"/>
    </location>
</feature>
<evidence type="ECO:0000313" key="4">
    <source>
        <dbReference type="Proteomes" id="UP000574390"/>
    </source>
</evidence>
<dbReference type="SMART" id="SM00332">
    <property type="entry name" value="PP2Cc"/>
    <property type="match status" value="1"/>
</dbReference>
<feature type="non-terminal residue" evidence="3">
    <location>
        <position position="1"/>
    </location>
</feature>
<dbReference type="InterPro" id="IPR036457">
    <property type="entry name" value="PPM-type-like_dom_sf"/>
</dbReference>
<dbReference type="Pfam" id="PF00481">
    <property type="entry name" value="PP2C"/>
    <property type="match status" value="1"/>
</dbReference>
<comment type="caution">
    <text evidence="3">The sequence shown here is derived from an EMBL/GenBank/DDBJ whole genome shotgun (WGS) entry which is preliminary data.</text>
</comment>
<evidence type="ECO:0000256" key="1">
    <source>
        <dbReference type="SAM" id="MobiDB-lite"/>
    </source>
</evidence>
<dbReference type="PANTHER" id="PTHR13832:SF589">
    <property type="entry name" value="[PYRUVATE DEHYDROGENASE [ACETYL-TRANSFERRING]]-PHOSPHATASE 2, MITOCHONDRIAL"/>
    <property type="match status" value="1"/>
</dbReference>
<dbReference type="SUPFAM" id="SSF81606">
    <property type="entry name" value="PP2C-like"/>
    <property type="match status" value="1"/>
</dbReference>
<reference evidence="3 4" key="1">
    <citation type="submission" date="2020-04" db="EMBL/GenBank/DDBJ databases">
        <title>Perkinsus olseni comparative genomics.</title>
        <authorList>
            <person name="Bogema D.R."/>
        </authorList>
    </citation>
    <scope>NUCLEOTIDE SEQUENCE [LARGE SCALE GENOMIC DNA]</scope>
    <source>
        <strain evidence="3">ATCC PRA-205</strain>
    </source>
</reference>
<evidence type="ECO:0000259" key="2">
    <source>
        <dbReference type="PROSITE" id="PS51746"/>
    </source>
</evidence>
<dbReference type="GO" id="GO:0004722">
    <property type="term" value="F:protein serine/threonine phosphatase activity"/>
    <property type="evidence" value="ECO:0007669"/>
    <property type="project" value="InterPro"/>
</dbReference>